<evidence type="ECO:0000256" key="1">
    <source>
        <dbReference type="SAM" id="Phobius"/>
    </source>
</evidence>
<keyword evidence="1" id="KW-1133">Transmembrane helix</keyword>
<reference evidence="3" key="1">
    <citation type="journal article" date="2019" name="Int. J. Syst. Evol. Microbiol.">
        <title>The Global Catalogue of Microorganisms (GCM) 10K type strain sequencing project: providing services to taxonomists for standard genome sequencing and annotation.</title>
        <authorList>
            <consortium name="The Broad Institute Genomics Platform"/>
            <consortium name="The Broad Institute Genome Sequencing Center for Infectious Disease"/>
            <person name="Wu L."/>
            <person name="Ma J."/>
        </authorList>
    </citation>
    <scope>NUCLEOTIDE SEQUENCE [LARGE SCALE GENOMIC DNA]</scope>
    <source>
        <strain evidence="3">JCM 16548</strain>
    </source>
</reference>
<comment type="caution">
    <text evidence="2">The sequence shown here is derived from an EMBL/GenBank/DDBJ whole genome shotgun (WGS) entry which is preliminary data.</text>
</comment>
<protein>
    <recommendedName>
        <fullName evidence="4">Choice-of-anchor D domain-containing protein</fullName>
    </recommendedName>
</protein>
<gene>
    <name evidence="2" type="ORF">GCM10022204_05450</name>
</gene>
<keyword evidence="1" id="KW-0472">Membrane</keyword>
<dbReference type="Proteomes" id="UP001500051">
    <property type="component" value="Unassembled WGS sequence"/>
</dbReference>
<dbReference type="InterPro" id="IPR043777">
    <property type="entry name" value="DUF5719"/>
</dbReference>
<feature type="transmembrane region" description="Helical" evidence="1">
    <location>
        <begin position="12"/>
        <end position="36"/>
    </location>
</feature>
<dbReference type="EMBL" id="BAAAYX010000002">
    <property type="protein sequence ID" value="GAA3692802.1"/>
    <property type="molecule type" value="Genomic_DNA"/>
</dbReference>
<keyword evidence="1" id="KW-0812">Transmembrane</keyword>
<dbReference type="RefSeq" id="WP_344810731.1">
    <property type="nucleotide sequence ID" value="NZ_BAAAYX010000002.1"/>
</dbReference>
<organism evidence="2 3">
    <name type="scientific">Microlunatus aurantiacus</name>
    <dbReference type="NCBI Taxonomy" id="446786"/>
    <lineage>
        <taxon>Bacteria</taxon>
        <taxon>Bacillati</taxon>
        <taxon>Actinomycetota</taxon>
        <taxon>Actinomycetes</taxon>
        <taxon>Propionibacteriales</taxon>
        <taxon>Propionibacteriaceae</taxon>
        <taxon>Microlunatus</taxon>
    </lineage>
</organism>
<evidence type="ECO:0000313" key="2">
    <source>
        <dbReference type="EMBL" id="GAA3692802.1"/>
    </source>
</evidence>
<evidence type="ECO:0000313" key="3">
    <source>
        <dbReference type="Proteomes" id="UP001500051"/>
    </source>
</evidence>
<proteinExistence type="predicted"/>
<keyword evidence="3" id="KW-1185">Reference proteome</keyword>
<name>A0ABP7CLF9_9ACTN</name>
<dbReference type="Pfam" id="PF18986">
    <property type="entry name" value="DUF5719"/>
    <property type="match status" value="1"/>
</dbReference>
<evidence type="ECO:0008006" key="4">
    <source>
        <dbReference type="Google" id="ProtNLM"/>
    </source>
</evidence>
<sequence length="484" mass="48307">MSPGTRGLSVGLVRRLVTTGAALLAVAVVAVGGGLIPPQTAPFRASQLPLVGRTTTVCTTSPATDATATVSAVAVRKAPGREGVLTGVPVGTTAPLLTVDRQGFGDQQTAPATPVVLTGQGVMATAGSGMITSRATKGDQSGLMAAPCVTPATEQWFVGVGATPAYRTDLVLTNPDAGQAEVDLRFYGRNGLVVVPGSPGLVVDPGSSRTVSLDTLVTVEGPLTVSVRASTGRVSAVALDRRSVDFGPTGADWQLSAVAPTRSLVVPGVPEGAGTRTLVVANPGMERASVGVQVLGVDGAFAPAGAEQLEVPPESTAEISVAAGLAGAAAGLQLTSDQPVTAAVVSEAIGTDALPDLAVQSATAPIVRTGVVPLVQLDKTEAELVLSNGGDTDVPLSFEVYGYDGVKIDDDDVLLVPHATATRRLDAGEPAYLVVTVPAEASVVGGVTFLASSGGIAGVATVPVLSPDVASRAPQAEFDPTVGR</sequence>
<accession>A0ABP7CLF9</accession>